<evidence type="ECO:0000313" key="1">
    <source>
        <dbReference type="EMBL" id="ADO83751.1"/>
    </source>
</evidence>
<protein>
    <submittedName>
        <fullName evidence="1">Uncharacterized protein</fullName>
    </submittedName>
</protein>
<reference evidence="1 2" key="1">
    <citation type="journal article" date="2010" name="Stand. Genomic Sci.">
        <title>Complete genome sequence of Ilyobacter polytropus type strain (CuHbu1).</title>
        <authorList>
            <person name="Sikorski J."/>
            <person name="Chertkov O."/>
            <person name="Lapidus A."/>
            <person name="Nolan M."/>
            <person name="Lucas S."/>
            <person name="Del Rio T.G."/>
            <person name="Tice H."/>
            <person name="Cheng J.F."/>
            <person name="Tapia R."/>
            <person name="Han C."/>
            <person name="Goodwin L."/>
            <person name="Pitluck S."/>
            <person name="Liolios K."/>
            <person name="Ivanova N."/>
            <person name="Mavromatis K."/>
            <person name="Mikhailova N."/>
            <person name="Pati A."/>
            <person name="Chen A."/>
            <person name="Palaniappan K."/>
            <person name="Land M."/>
            <person name="Hauser L."/>
            <person name="Chang Y.J."/>
            <person name="Jeffries C.D."/>
            <person name="Brambilla E."/>
            <person name="Yasawong M."/>
            <person name="Rohde M."/>
            <person name="Pukall R."/>
            <person name="Spring S."/>
            <person name="Goker M."/>
            <person name="Woyke T."/>
            <person name="Bristow J."/>
            <person name="Eisen J.A."/>
            <person name="Markowitz V."/>
            <person name="Hugenholtz P."/>
            <person name="Kyrpides N.C."/>
            <person name="Klenk H.P."/>
        </authorList>
    </citation>
    <scope>NUCLEOTIDE SEQUENCE [LARGE SCALE GENOMIC DNA]</scope>
    <source>
        <strain evidence="2">ATCC 51220 / DSM 2926 / LMG 16218 / CuHBu1</strain>
        <plasmid evidence="2">pILYOP01</plasmid>
    </source>
</reference>
<dbReference type="EMBL" id="CP002282">
    <property type="protein sequence ID" value="ADO83751.1"/>
    <property type="molecule type" value="Genomic_DNA"/>
</dbReference>
<dbReference type="Proteomes" id="UP000006875">
    <property type="component" value="Plasmid pILYOP01"/>
</dbReference>
<name>E3HBD6_ILYPC</name>
<evidence type="ECO:0000313" key="2">
    <source>
        <dbReference type="Proteomes" id="UP000006875"/>
    </source>
</evidence>
<proteinExistence type="predicted"/>
<keyword evidence="2" id="KW-1185">Reference proteome</keyword>
<gene>
    <name evidence="1" type="ordered locus">Ilyop_1980</name>
</gene>
<organism evidence="1 2">
    <name type="scientific">Ilyobacter polytropus (strain ATCC 51220 / DSM 2926 / LMG 16218 / CuHBu1)</name>
    <dbReference type="NCBI Taxonomy" id="572544"/>
    <lineage>
        <taxon>Bacteria</taxon>
        <taxon>Fusobacteriati</taxon>
        <taxon>Fusobacteriota</taxon>
        <taxon>Fusobacteriia</taxon>
        <taxon>Fusobacteriales</taxon>
        <taxon>Fusobacteriaceae</taxon>
        <taxon>Ilyobacter</taxon>
    </lineage>
</organism>
<geneLocation type="plasmid" evidence="1 2">
    <name>pILYOP01</name>
</geneLocation>
<keyword evidence="1" id="KW-0614">Plasmid</keyword>
<dbReference type="RefSeq" id="WP_013388413.1">
    <property type="nucleotide sequence ID" value="NC_014633.1"/>
</dbReference>
<dbReference type="AlphaFoldDB" id="E3HBD6"/>
<sequence>MNRKINPKNYIPKYRILCFCKTCKFNRLREFCTYHQEVVNVDGCSAWKEKTQV</sequence>
<dbReference type="KEGG" id="ipo:Ilyop_1980"/>
<dbReference type="HOGENOM" id="CLU_3062374_0_0_0"/>
<accession>E3HBD6</accession>